<reference evidence="6" key="5">
    <citation type="journal article" date="2021" name="G3 (Bethesda)">
        <title>Aegilops tauschii genome assembly Aet v5.0 features greater sequence contiguity and improved annotation.</title>
        <authorList>
            <person name="Wang L."/>
            <person name="Zhu T."/>
            <person name="Rodriguez J.C."/>
            <person name="Deal K.R."/>
            <person name="Dubcovsky J."/>
            <person name="McGuire P.E."/>
            <person name="Lux T."/>
            <person name="Spannagl M."/>
            <person name="Mayer K.F.X."/>
            <person name="Baldrich P."/>
            <person name="Meyers B.C."/>
            <person name="Huo N."/>
            <person name="Gu Y.Q."/>
            <person name="Zhou H."/>
            <person name="Devos K.M."/>
            <person name="Bennetzen J.L."/>
            <person name="Unver T."/>
            <person name="Budak H."/>
            <person name="Gulick P.J."/>
            <person name="Galiba G."/>
            <person name="Kalapos B."/>
            <person name="Nelson D.R."/>
            <person name="Li P."/>
            <person name="You F.M."/>
            <person name="Luo M.C."/>
            <person name="Dvorak J."/>
        </authorList>
    </citation>
    <scope>NUCLEOTIDE SEQUENCE [LARGE SCALE GENOMIC DNA]</scope>
    <source>
        <strain evidence="6">cv. AL8/78</strain>
    </source>
</reference>
<evidence type="ECO:0000256" key="3">
    <source>
        <dbReference type="ARBA" id="ARBA00022833"/>
    </source>
</evidence>
<dbReference type="GO" id="GO:0046872">
    <property type="term" value="F:metal ion binding"/>
    <property type="evidence" value="ECO:0007669"/>
    <property type="project" value="UniProtKB-KW"/>
</dbReference>
<reference evidence="7" key="2">
    <citation type="journal article" date="2017" name="Nat. Plants">
        <title>The Aegilops tauschii genome reveals multiple impacts of transposons.</title>
        <authorList>
            <person name="Zhao G."/>
            <person name="Zou C."/>
            <person name="Li K."/>
            <person name="Wang K."/>
            <person name="Li T."/>
            <person name="Gao L."/>
            <person name="Zhang X."/>
            <person name="Wang H."/>
            <person name="Yang Z."/>
            <person name="Liu X."/>
            <person name="Jiang W."/>
            <person name="Mao L."/>
            <person name="Kong X."/>
            <person name="Jiao Y."/>
            <person name="Jia J."/>
        </authorList>
    </citation>
    <scope>NUCLEOTIDE SEQUENCE [LARGE SCALE GENOMIC DNA]</scope>
    <source>
        <strain evidence="7">cv. AL8/78</strain>
    </source>
</reference>
<keyword evidence="3" id="KW-0862">Zinc</keyword>
<evidence type="ECO:0000256" key="1">
    <source>
        <dbReference type="ARBA" id="ARBA00005613"/>
    </source>
</evidence>
<dbReference type="Proteomes" id="UP000015105">
    <property type="component" value="Chromosome 5D"/>
</dbReference>
<feature type="region of interest" description="Disordered" evidence="4">
    <location>
        <begin position="9"/>
        <end position="29"/>
    </location>
</feature>
<accession>A0A453JEK7</accession>
<dbReference type="InterPro" id="IPR034751">
    <property type="entry name" value="Yippee"/>
</dbReference>
<dbReference type="PROSITE" id="PS51792">
    <property type="entry name" value="YIPPEE"/>
    <property type="match status" value="1"/>
</dbReference>
<evidence type="ECO:0000313" key="7">
    <source>
        <dbReference type="Proteomes" id="UP000015105"/>
    </source>
</evidence>
<dbReference type="EnsemblPlants" id="AET5Gv20003600.2">
    <property type="protein sequence ID" value="AET5Gv20003600.2"/>
    <property type="gene ID" value="AET5Gv20003600"/>
</dbReference>
<keyword evidence="2" id="KW-0479">Metal-binding</keyword>
<dbReference type="Pfam" id="PF03226">
    <property type="entry name" value="Yippee-Mis18"/>
    <property type="match status" value="1"/>
</dbReference>
<comment type="similarity">
    <text evidence="1">Belongs to the yippee family.</text>
</comment>
<dbReference type="AlphaFoldDB" id="A0A453JEK7"/>
<evidence type="ECO:0000313" key="6">
    <source>
        <dbReference type="EnsemblPlants" id="AET5Gv20003600.2"/>
    </source>
</evidence>
<proteinExistence type="inferred from homology"/>
<dbReference type="PANTHER" id="PTHR13848">
    <property type="entry name" value="PROTEIN YIPPEE-LIKE CG15309-RELATED"/>
    <property type="match status" value="1"/>
</dbReference>
<dbReference type="Gramene" id="AET5Gv20003600.2">
    <property type="protein sequence ID" value="AET5Gv20003600.2"/>
    <property type="gene ID" value="AET5Gv20003600"/>
</dbReference>
<reference evidence="7" key="1">
    <citation type="journal article" date="2014" name="Science">
        <title>Ancient hybridizations among the ancestral genomes of bread wheat.</title>
        <authorList>
            <consortium name="International Wheat Genome Sequencing Consortium,"/>
            <person name="Marcussen T."/>
            <person name="Sandve S.R."/>
            <person name="Heier L."/>
            <person name="Spannagl M."/>
            <person name="Pfeifer M."/>
            <person name="Jakobsen K.S."/>
            <person name="Wulff B.B."/>
            <person name="Steuernagel B."/>
            <person name="Mayer K.F."/>
            <person name="Olsen O.A."/>
        </authorList>
    </citation>
    <scope>NUCLEOTIDE SEQUENCE [LARGE SCALE GENOMIC DNA]</scope>
    <source>
        <strain evidence="7">cv. AL8/78</strain>
    </source>
</reference>
<feature type="domain" description="Yippee" evidence="5">
    <location>
        <begin position="46"/>
        <end position="144"/>
    </location>
</feature>
<reference evidence="6" key="3">
    <citation type="journal article" date="2017" name="Nature">
        <title>Genome sequence of the progenitor of the wheat D genome Aegilops tauschii.</title>
        <authorList>
            <person name="Luo M.C."/>
            <person name="Gu Y.Q."/>
            <person name="Puiu D."/>
            <person name="Wang H."/>
            <person name="Twardziok S.O."/>
            <person name="Deal K.R."/>
            <person name="Huo N."/>
            <person name="Zhu T."/>
            <person name="Wang L."/>
            <person name="Wang Y."/>
            <person name="McGuire P.E."/>
            <person name="Liu S."/>
            <person name="Long H."/>
            <person name="Ramasamy R.K."/>
            <person name="Rodriguez J.C."/>
            <person name="Van S.L."/>
            <person name="Yuan L."/>
            <person name="Wang Z."/>
            <person name="Xia Z."/>
            <person name="Xiao L."/>
            <person name="Anderson O.D."/>
            <person name="Ouyang S."/>
            <person name="Liang Y."/>
            <person name="Zimin A.V."/>
            <person name="Pertea G."/>
            <person name="Qi P."/>
            <person name="Bennetzen J.L."/>
            <person name="Dai X."/>
            <person name="Dawson M.W."/>
            <person name="Muller H.G."/>
            <person name="Kugler K."/>
            <person name="Rivarola-Duarte L."/>
            <person name="Spannagl M."/>
            <person name="Mayer K.F.X."/>
            <person name="Lu F.H."/>
            <person name="Bevan M.W."/>
            <person name="Leroy P."/>
            <person name="Li P."/>
            <person name="You F.M."/>
            <person name="Sun Q."/>
            <person name="Liu Z."/>
            <person name="Lyons E."/>
            <person name="Wicker T."/>
            <person name="Salzberg S.L."/>
            <person name="Devos K.M."/>
            <person name="Dvorak J."/>
        </authorList>
    </citation>
    <scope>NUCLEOTIDE SEQUENCE [LARGE SCALE GENOMIC DNA]</scope>
    <source>
        <strain evidence="6">cv. AL8/78</strain>
    </source>
</reference>
<dbReference type="InterPro" id="IPR039058">
    <property type="entry name" value="Yippee_fam"/>
</dbReference>
<name>A0A453JEK7_AEGTS</name>
<reference evidence="6" key="4">
    <citation type="submission" date="2019-03" db="UniProtKB">
        <authorList>
            <consortium name="EnsemblPlants"/>
        </authorList>
    </citation>
    <scope>IDENTIFICATION</scope>
</reference>
<dbReference type="InterPro" id="IPR004910">
    <property type="entry name" value="Yippee/Mis18/Cereblon"/>
</dbReference>
<organism evidence="6 7">
    <name type="scientific">Aegilops tauschii subsp. strangulata</name>
    <name type="common">Goatgrass</name>
    <dbReference type="NCBI Taxonomy" id="200361"/>
    <lineage>
        <taxon>Eukaryota</taxon>
        <taxon>Viridiplantae</taxon>
        <taxon>Streptophyta</taxon>
        <taxon>Embryophyta</taxon>
        <taxon>Tracheophyta</taxon>
        <taxon>Spermatophyta</taxon>
        <taxon>Magnoliopsida</taxon>
        <taxon>Liliopsida</taxon>
        <taxon>Poales</taxon>
        <taxon>Poaceae</taxon>
        <taxon>BOP clade</taxon>
        <taxon>Pooideae</taxon>
        <taxon>Triticodae</taxon>
        <taxon>Triticeae</taxon>
        <taxon>Triticinae</taxon>
        <taxon>Aegilops</taxon>
    </lineage>
</organism>
<evidence type="ECO:0000256" key="2">
    <source>
        <dbReference type="ARBA" id="ARBA00022723"/>
    </source>
</evidence>
<keyword evidence="7" id="KW-1185">Reference proteome</keyword>
<sequence>ALLRQARIADRQAASVSRPPEGSKKERRDRPMGRLFLTSLAPATGTIYCCKHCDSHLAYAQHIISKMFRCKHGKAYLFDKVVNVVAGESEDDRMMTTGLHTVRDIFCVACGAILGWKYVSAFEKDQRYKEGKFILERCKIHSGGGGPPNRIQLWAEHDARISSSEDDDQGAV</sequence>
<dbReference type="STRING" id="200361.A0A453JEK7"/>
<protein>
    <recommendedName>
        <fullName evidence="5">Yippee domain-containing protein</fullName>
    </recommendedName>
</protein>
<evidence type="ECO:0000256" key="4">
    <source>
        <dbReference type="SAM" id="MobiDB-lite"/>
    </source>
</evidence>
<evidence type="ECO:0000259" key="5">
    <source>
        <dbReference type="PROSITE" id="PS51792"/>
    </source>
</evidence>